<dbReference type="SMART" id="SM00220">
    <property type="entry name" value="S_TKc"/>
    <property type="match status" value="1"/>
</dbReference>
<feature type="compositionally biased region" description="Basic and acidic residues" evidence="5">
    <location>
        <begin position="161"/>
        <end position="170"/>
    </location>
</feature>
<gene>
    <name evidence="7" type="primary">WEE1</name>
    <name evidence="7" type="ORF">MICPUCDRAFT_54624</name>
</gene>
<feature type="region of interest" description="Disordered" evidence="5">
    <location>
        <begin position="727"/>
        <end position="750"/>
    </location>
</feature>
<dbReference type="Proteomes" id="UP000001876">
    <property type="component" value="Unassembled WGS sequence"/>
</dbReference>
<evidence type="ECO:0000256" key="2">
    <source>
        <dbReference type="ARBA" id="ARBA00022741"/>
    </source>
</evidence>
<dbReference type="EMBL" id="GG663752">
    <property type="protein sequence ID" value="EEH51004.1"/>
    <property type="molecule type" value="Genomic_DNA"/>
</dbReference>
<dbReference type="PANTHER" id="PTHR11042:SF189">
    <property type="entry name" value="PROTEIN KINASE DOMAIN-CONTAINING PROTEIN"/>
    <property type="match status" value="1"/>
</dbReference>
<sequence>MDVERLASLRLREGGVVADASATATPPNAVRAFGVDDGVSPLTSGDVGGGGGGKNKRGERGGASLHRNATTTTTTTTTPASSFWHKRGLHVSPVSVLMIPALNLNAAGGDERDGGVGDGARPPFGGGSASFREQRNTKKSRGGARSSLARGDDVDDDDDANEPHAMDVDRASGASTPMTPMEPNAFAAALPSFGTGGGTGFGMMTSRNASYTPPPAPRPSRVIAANCDDAGPSTSSAGASSFERHASFLCGGEDSNHAPADVSPAFGVGGGRTPPTPTRPKARAKLTRWDSLDETKLLVSTNLARTSSVRLGSEVGGGTGGGGDGGGKNGGIGGVTRLDVRGGDGGGDDFSIFLTTTTTGSGELSSSPHEFLFADHFHFEKRIGRSKTSEAWLVRSKQSDQRYCVKKITAPFNGASERTRYAHEVEARSIHWSPYDRVGVVNAAVTFLPAHENVVKYFRAWQEDKHFFCQTELCVGGSFGACLERLPPGCLVDERDVWCLAKEIASGLKHVHEYGILHLGAFYTLVPIRPHVKPDNVFLDERGTYKLGDFGVAYVRGSGWELQDGDGGYVAPEVLSMSHTSPPTPAADVFSLGATLYEGAFYLTLVPIRPRRRGERRSLRTFAVVSLRPSPPAFNPRPYDAFQRQLTPFNPTPTLYEAAAGEKPSAEVRRGLGAPAGAAGETSAARTGSSYGDQSSHALPSTLTLPSGRSDALVGLIAACLRRDPASRPSAGEIEVRSSHTGSHTTALAM</sequence>
<feature type="region of interest" description="Disordered" evidence="5">
    <location>
        <begin position="266"/>
        <end position="285"/>
    </location>
</feature>
<evidence type="ECO:0000256" key="1">
    <source>
        <dbReference type="ARBA" id="ARBA00022679"/>
    </source>
</evidence>
<dbReference type="PROSITE" id="PS50011">
    <property type="entry name" value="PROTEIN_KINASE_DOM"/>
    <property type="match status" value="1"/>
</dbReference>
<evidence type="ECO:0000256" key="3">
    <source>
        <dbReference type="ARBA" id="ARBA00022777"/>
    </source>
</evidence>
<feature type="compositionally biased region" description="Gly residues" evidence="5">
    <location>
        <begin position="314"/>
        <end position="330"/>
    </location>
</feature>
<dbReference type="InterPro" id="IPR000719">
    <property type="entry name" value="Prot_kinase_dom"/>
</dbReference>
<keyword evidence="8" id="KW-1185">Reference proteome</keyword>
<organism evidence="8">
    <name type="scientific">Micromonas pusilla (strain CCMP1545)</name>
    <name type="common">Picoplanktonic green alga</name>
    <dbReference type="NCBI Taxonomy" id="564608"/>
    <lineage>
        <taxon>Eukaryota</taxon>
        <taxon>Viridiplantae</taxon>
        <taxon>Chlorophyta</taxon>
        <taxon>Mamiellophyceae</taxon>
        <taxon>Mamiellales</taxon>
        <taxon>Mamiellaceae</taxon>
        <taxon>Micromonas</taxon>
    </lineage>
</organism>
<dbReference type="RefSeq" id="XP_003064670.1">
    <property type="nucleotide sequence ID" value="XM_003064624.1"/>
</dbReference>
<dbReference type="AlphaFoldDB" id="C1N9T4"/>
<dbReference type="GO" id="GO:0005524">
    <property type="term" value="F:ATP binding"/>
    <property type="evidence" value="ECO:0007669"/>
    <property type="project" value="UniProtKB-KW"/>
</dbReference>
<dbReference type="InterPro" id="IPR050339">
    <property type="entry name" value="CC_SR_Kinase"/>
</dbReference>
<dbReference type="InterPro" id="IPR011009">
    <property type="entry name" value="Kinase-like_dom_sf"/>
</dbReference>
<name>C1N9T4_MICPC</name>
<keyword evidence="4" id="KW-0067">ATP-binding</keyword>
<dbReference type="GeneID" id="9690231"/>
<keyword evidence="3" id="KW-0418">Kinase</keyword>
<dbReference type="Gene3D" id="3.30.200.20">
    <property type="entry name" value="Phosphorylase Kinase, domain 1"/>
    <property type="match status" value="1"/>
</dbReference>
<accession>C1N9T4</accession>
<evidence type="ECO:0000256" key="5">
    <source>
        <dbReference type="SAM" id="MobiDB-lite"/>
    </source>
</evidence>
<evidence type="ECO:0000256" key="4">
    <source>
        <dbReference type="ARBA" id="ARBA00022840"/>
    </source>
</evidence>
<reference evidence="7 8" key="1">
    <citation type="journal article" date="2009" name="Science">
        <title>Green evolution and dynamic adaptations revealed by genomes of the marine picoeukaryotes Micromonas.</title>
        <authorList>
            <person name="Worden A.Z."/>
            <person name="Lee J.H."/>
            <person name="Mock T."/>
            <person name="Rouze P."/>
            <person name="Simmons M.P."/>
            <person name="Aerts A.L."/>
            <person name="Allen A.E."/>
            <person name="Cuvelier M.L."/>
            <person name="Derelle E."/>
            <person name="Everett M.V."/>
            <person name="Foulon E."/>
            <person name="Grimwood J."/>
            <person name="Gundlach H."/>
            <person name="Henrissat B."/>
            <person name="Napoli C."/>
            <person name="McDonald S.M."/>
            <person name="Parker M.S."/>
            <person name="Rombauts S."/>
            <person name="Salamov A."/>
            <person name="Von Dassow P."/>
            <person name="Badger J.H."/>
            <person name="Coutinho P.M."/>
            <person name="Demir E."/>
            <person name="Dubchak I."/>
            <person name="Gentemann C."/>
            <person name="Eikrem W."/>
            <person name="Gready J.E."/>
            <person name="John U."/>
            <person name="Lanier W."/>
            <person name="Lindquist E.A."/>
            <person name="Lucas S."/>
            <person name="Mayer K.F."/>
            <person name="Moreau H."/>
            <person name="Not F."/>
            <person name="Otillar R."/>
            <person name="Panaud O."/>
            <person name="Pangilinan J."/>
            <person name="Paulsen I."/>
            <person name="Piegu B."/>
            <person name="Poliakov A."/>
            <person name="Robbens S."/>
            <person name="Schmutz J."/>
            <person name="Toulza E."/>
            <person name="Wyss T."/>
            <person name="Zelensky A."/>
            <person name="Zhou K."/>
            <person name="Armbrust E.V."/>
            <person name="Bhattacharya D."/>
            <person name="Goodenough U.W."/>
            <person name="Van de Peer Y."/>
            <person name="Grigoriev I.V."/>
        </authorList>
    </citation>
    <scope>NUCLEOTIDE SEQUENCE [LARGE SCALE GENOMIC DNA]</scope>
    <source>
        <strain evidence="7 8">CCMP1545</strain>
    </source>
</reference>
<proteinExistence type="predicted"/>
<feature type="region of interest" description="Disordered" evidence="5">
    <location>
        <begin position="311"/>
        <end position="330"/>
    </location>
</feature>
<dbReference type="GO" id="GO:0004672">
    <property type="term" value="F:protein kinase activity"/>
    <property type="evidence" value="ECO:0007669"/>
    <property type="project" value="InterPro"/>
</dbReference>
<feature type="compositionally biased region" description="Polar residues" evidence="5">
    <location>
        <begin position="691"/>
        <end position="705"/>
    </location>
</feature>
<protein>
    <submittedName>
        <fullName evidence="7">Predicted protein</fullName>
    </submittedName>
</protein>
<keyword evidence="1" id="KW-0808">Transferase</keyword>
<feature type="region of interest" description="Disordered" evidence="5">
    <location>
        <begin position="673"/>
        <end position="705"/>
    </location>
</feature>
<dbReference type="OrthoDB" id="5337378at2759"/>
<dbReference type="SUPFAM" id="SSF56112">
    <property type="entry name" value="Protein kinase-like (PK-like)"/>
    <property type="match status" value="1"/>
</dbReference>
<evidence type="ECO:0000259" key="6">
    <source>
        <dbReference type="PROSITE" id="PS50011"/>
    </source>
</evidence>
<dbReference type="PANTHER" id="PTHR11042">
    <property type="entry name" value="EUKARYOTIC TRANSLATION INITIATION FACTOR 2-ALPHA KINASE EIF2-ALPHA KINASE -RELATED"/>
    <property type="match status" value="1"/>
</dbReference>
<dbReference type="GO" id="GO:0005634">
    <property type="term" value="C:nucleus"/>
    <property type="evidence" value="ECO:0007669"/>
    <property type="project" value="TreeGrafter"/>
</dbReference>
<dbReference type="STRING" id="564608.C1N9T4"/>
<feature type="domain" description="Protein kinase" evidence="6">
    <location>
        <begin position="377"/>
        <end position="747"/>
    </location>
</feature>
<keyword evidence="2" id="KW-0547">Nucleotide-binding</keyword>
<feature type="compositionally biased region" description="Polar residues" evidence="5">
    <location>
        <begin position="739"/>
        <end position="750"/>
    </location>
</feature>
<evidence type="ECO:0000313" key="8">
    <source>
        <dbReference type="Proteomes" id="UP000001876"/>
    </source>
</evidence>
<dbReference type="KEGG" id="mpp:MICPUCDRAFT_54624"/>
<dbReference type="GO" id="GO:0005737">
    <property type="term" value="C:cytoplasm"/>
    <property type="evidence" value="ECO:0007669"/>
    <property type="project" value="TreeGrafter"/>
</dbReference>
<dbReference type="eggNOG" id="KOG0601">
    <property type="taxonomic scope" value="Eukaryota"/>
</dbReference>
<dbReference type="Pfam" id="PF00069">
    <property type="entry name" value="Pkinase"/>
    <property type="match status" value="1"/>
</dbReference>
<feature type="region of interest" description="Disordered" evidence="5">
    <location>
        <begin position="35"/>
        <end position="81"/>
    </location>
</feature>
<dbReference type="Gene3D" id="1.10.510.10">
    <property type="entry name" value="Transferase(Phosphotransferase) domain 1"/>
    <property type="match status" value="1"/>
</dbReference>
<evidence type="ECO:0000313" key="7">
    <source>
        <dbReference type="EMBL" id="EEH51004.1"/>
    </source>
</evidence>
<feature type="compositionally biased region" description="Low complexity" evidence="5">
    <location>
        <begin position="673"/>
        <end position="690"/>
    </location>
</feature>
<feature type="region of interest" description="Disordered" evidence="5">
    <location>
        <begin position="110"/>
        <end position="183"/>
    </location>
</feature>